<dbReference type="PANTHER" id="PTHR47797:SF3">
    <property type="entry name" value="CYTOCHROME B561 DOMAIN-CONTAINING PROTEIN"/>
    <property type="match status" value="1"/>
</dbReference>
<feature type="transmembrane region" description="Helical" evidence="8">
    <location>
        <begin position="254"/>
        <end position="276"/>
    </location>
</feature>
<dbReference type="STRING" id="60169.A0A1V6NUT2"/>
<dbReference type="GO" id="GO:0016020">
    <property type="term" value="C:membrane"/>
    <property type="evidence" value="ECO:0007669"/>
    <property type="project" value="UniProtKB-SubCell"/>
</dbReference>
<accession>A0A1V6NUT2</accession>
<dbReference type="OrthoDB" id="19261at2759"/>
<dbReference type="InterPro" id="IPR006593">
    <property type="entry name" value="Cyt_b561/ferric_Rdtase_TM"/>
</dbReference>
<protein>
    <recommendedName>
        <fullName evidence="10">Cytochrome b561 domain-containing protein</fullName>
    </recommendedName>
</protein>
<keyword evidence="3 8" id="KW-0812">Transmembrane</keyword>
<dbReference type="EMBL" id="MDYM01000003">
    <property type="protein sequence ID" value="OQD68292.1"/>
    <property type="molecule type" value="Genomic_DNA"/>
</dbReference>
<dbReference type="SUPFAM" id="SSF49344">
    <property type="entry name" value="CBD9-like"/>
    <property type="match status" value="1"/>
</dbReference>
<feature type="chain" id="PRO_5010715138" description="Cytochrome b561 domain-containing protein" evidence="9">
    <location>
        <begin position="20"/>
        <end position="481"/>
    </location>
</feature>
<gene>
    <name evidence="11" type="ORF">PENPOL_c003G08997</name>
</gene>
<dbReference type="AlphaFoldDB" id="A0A1V6NUT2"/>
<feature type="transmembrane region" description="Helical" evidence="8">
    <location>
        <begin position="356"/>
        <end position="376"/>
    </location>
</feature>
<feature type="transmembrane region" description="Helical" evidence="8">
    <location>
        <begin position="382"/>
        <end position="402"/>
    </location>
</feature>
<proteinExistence type="predicted"/>
<keyword evidence="5 8" id="KW-1133">Transmembrane helix</keyword>
<dbReference type="Pfam" id="PF03188">
    <property type="entry name" value="Cytochrom_B561"/>
    <property type="match status" value="1"/>
</dbReference>
<keyword evidence="12" id="KW-1185">Reference proteome</keyword>
<feature type="transmembrane region" description="Helical" evidence="8">
    <location>
        <begin position="315"/>
        <end position="335"/>
    </location>
</feature>
<comment type="subcellular location">
    <subcellularLocation>
        <location evidence="1">Membrane</location>
    </subcellularLocation>
</comment>
<organism evidence="11 12">
    <name type="scientific">Penicillium polonicum</name>
    <dbReference type="NCBI Taxonomy" id="60169"/>
    <lineage>
        <taxon>Eukaryota</taxon>
        <taxon>Fungi</taxon>
        <taxon>Dikarya</taxon>
        <taxon>Ascomycota</taxon>
        <taxon>Pezizomycotina</taxon>
        <taxon>Eurotiomycetes</taxon>
        <taxon>Eurotiomycetidae</taxon>
        <taxon>Eurotiales</taxon>
        <taxon>Aspergillaceae</taxon>
        <taxon>Penicillium</taxon>
    </lineage>
</organism>
<keyword evidence="4" id="KW-0249">Electron transport</keyword>
<keyword evidence="9" id="KW-0732">Signal</keyword>
<dbReference type="PANTHER" id="PTHR47797">
    <property type="entry name" value="DEHYDROGENASE, PUTATIVE (AFU_ORTHOLOGUE AFUA_8G05805)-RELATED"/>
    <property type="match status" value="1"/>
</dbReference>
<evidence type="ECO:0000313" key="11">
    <source>
        <dbReference type="EMBL" id="OQD68292.1"/>
    </source>
</evidence>
<dbReference type="SMART" id="SM00665">
    <property type="entry name" value="B561"/>
    <property type="match status" value="1"/>
</dbReference>
<evidence type="ECO:0000256" key="8">
    <source>
        <dbReference type="SAM" id="Phobius"/>
    </source>
</evidence>
<evidence type="ECO:0000259" key="10">
    <source>
        <dbReference type="SMART" id="SM00665"/>
    </source>
</evidence>
<dbReference type="CDD" id="cd09630">
    <property type="entry name" value="CDH_like_cytochrome"/>
    <property type="match status" value="1"/>
</dbReference>
<dbReference type="CDD" id="cd08760">
    <property type="entry name" value="Cyt_b561_FRRS1_like"/>
    <property type="match status" value="1"/>
</dbReference>
<name>A0A1V6NUT2_PENPO</name>
<feature type="domain" description="Cytochrome b561" evidence="10">
    <location>
        <begin position="256"/>
        <end position="373"/>
    </location>
</feature>
<feature type="transmembrane region" description="Helical" evidence="8">
    <location>
        <begin position="288"/>
        <end position="309"/>
    </location>
</feature>
<evidence type="ECO:0000256" key="4">
    <source>
        <dbReference type="ARBA" id="ARBA00022982"/>
    </source>
</evidence>
<evidence type="ECO:0000256" key="2">
    <source>
        <dbReference type="ARBA" id="ARBA00022448"/>
    </source>
</evidence>
<evidence type="ECO:0000256" key="3">
    <source>
        <dbReference type="ARBA" id="ARBA00022692"/>
    </source>
</evidence>
<evidence type="ECO:0000256" key="9">
    <source>
        <dbReference type="SAM" id="SignalP"/>
    </source>
</evidence>
<dbReference type="Pfam" id="PF16010">
    <property type="entry name" value="CDH-cyt"/>
    <property type="match status" value="1"/>
</dbReference>
<dbReference type="Gene3D" id="1.20.120.1770">
    <property type="match status" value="1"/>
</dbReference>
<feature type="region of interest" description="Disordered" evidence="7">
    <location>
        <begin position="433"/>
        <end position="481"/>
    </location>
</feature>
<dbReference type="Proteomes" id="UP000191408">
    <property type="component" value="Unassembled WGS sequence"/>
</dbReference>
<evidence type="ECO:0000256" key="7">
    <source>
        <dbReference type="SAM" id="MobiDB-lite"/>
    </source>
</evidence>
<evidence type="ECO:0000313" key="12">
    <source>
        <dbReference type="Proteomes" id="UP000191408"/>
    </source>
</evidence>
<dbReference type="InterPro" id="IPR015920">
    <property type="entry name" value="Cellobiose_DH-like_cyt"/>
</dbReference>
<evidence type="ECO:0000256" key="6">
    <source>
        <dbReference type="ARBA" id="ARBA00023136"/>
    </source>
</evidence>
<feature type="compositionally biased region" description="Acidic residues" evidence="7">
    <location>
        <begin position="452"/>
        <end position="465"/>
    </location>
</feature>
<reference evidence="12" key="1">
    <citation type="journal article" date="2017" name="Nat. Microbiol.">
        <title>Global analysis of biosynthetic gene clusters reveals vast potential of secondary metabolite production in Penicillium species.</title>
        <authorList>
            <person name="Nielsen J.C."/>
            <person name="Grijseels S."/>
            <person name="Prigent S."/>
            <person name="Ji B."/>
            <person name="Dainat J."/>
            <person name="Nielsen K.F."/>
            <person name="Frisvad J.C."/>
            <person name="Workman M."/>
            <person name="Nielsen J."/>
        </authorList>
    </citation>
    <scope>NUCLEOTIDE SEQUENCE [LARGE SCALE GENOMIC DNA]</scope>
    <source>
        <strain evidence="12">IBT 4502</strain>
    </source>
</reference>
<dbReference type="Gene3D" id="2.60.40.1210">
    <property type="entry name" value="Cellobiose dehydrogenase, cytochrome domain"/>
    <property type="match status" value="1"/>
</dbReference>
<evidence type="ECO:0000256" key="1">
    <source>
        <dbReference type="ARBA" id="ARBA00004370"/>
    </source>
</evidence>
<comment type="caution">
    <text evidence="11">The sequence shown here is derived from an EMBL/GenBank/DDBJ whole genome shotgun (WGS) entry which is preliminary data.</text>
</comment>
<sequence length="481" mass="53368">MQFLFAPLIASLFIPSAWAEPDVFCKSFGSNSNNDFCVSLSTYVDTAISKQDFIFTFKRTQYDAAGWTAFGMGNHMDGALMFILYGDPNSHLPPTLSIRSTTHHMAPAALAMGDQHQNGVHVGYLDVGWETSDRDQARVASASFTCYGCNAWFNADISASTPVLPMIWAVNTDQYLSTSNYSDNAPLFLHDRFGSFDLDMFKETTLAPPQLPDTIAYNIALSSFAGENPEDGNPPAAEDTSENPRYILSQRKLWVMHGLLMASSFYVFFPSGILFLRVSSAKSFIVHVSMQMLGSMTAFAGMTLGFLLSHGVHTWHQYIGLVIATTILLQGILGWMHHMKYERLKRKTKMGDVHVWLGWVVLILGWTNVAMGLRLSDYTVTLQGWFVVAACLEFGGLVFVAYRHRAGKSVGMSHIPVWSLLSRKKTVRWARHAPTNGASAPGSESLYTLTTEGEDQSSDSDEAMQENDLGKSERPRMSSQY</sequence>
<evidence type="ECO:0000256" key="5">
    <source>
        <dbReference type="ARBA" id="ARBA00022989"/>
    </source>
</evidence>
<feature type="compositionally biased region" description="Basic and acidic residues" evidence="7">
    <location>
        <begin position="468"/>
        <end position="481"/>
    </location>
</feature>
<feature type="signal peptide" evidence="9">
    <location>
        <begin position="1"/>
        <end position="19"/>
    </location>
</feature>
<keyword evidence="2" id="KW-0813">Transport</keyword>
<keyword evidence="6 8" id="KW-0472">Membrane</keyword>